<keyword evidence="8" id="KW-0547">Nucleotide-binding</keyword>
<keyword evidence="6" id="KW-0285">Flavoprotein</keyword>
<dbReference type="CDD" id="cd04730">
    <property type="entry name" value="NPD_like"/>
    <property type="match status" value="1"/>
</dbReference>
<evidence type="ECO:0000256" key="3">
    <source>
        <dbReference type="ARBA" id="ARBA00009881"/>
    </source>
</evidence>
<dbReference type="GO" id="GO:0000166">
    <property type="term" value="F:nucleotide binding"/>
    <property type="evidence" value="ECO:0007669"/>
    <property type="project" value="UniProtKB-KW"/>
</dbReference>
<dbReference type="InterPro" id="IPR004136">
    <property type="entry name" value="NMO"/>
</dbReference>
<dbReference type="InterPro" id="IPR013785">
    <property type="entry name" value="Aldolase_TIM"/>
</dbReference>
<dbReference type="PANTHER" id="PTHR42747:SF3">
    <property type="entry name" value="NITRONATE MONOOXYGENASE-RELATED"/>
    <property type="match status" value="1"/>
</dbReference>
<accession>A0A1W5ZMK4</accession>
<sequence>MNLTTQITKMLGIKYPIIQAGMAGSTTPELVSTVSKQGGLGMIGAGYFDSHQLSKEILEVQKLTQAPFAVNLFTPNDIKYDKKQIEQMNTKLKPYREALGLSTPKNSTAKEKEKFEDAIEVIESLKVPIIAFTFGIPNQNIIKRLHNAGKILIGTATSVEEAVENENAGMDIVVAQGYEAGGHRGSFTTINGEFPLVGTLSLVPQIVDNVSIPVIAAGGIMDGRGLVASLALGAGAAQLGTAYLTTNESGADDKIKNEIIESSETDTILTNVFSGKLARGIMNEFVHNMNLYSKQVPPYPLQNQLTTQIRKSALEKGYTEWTHIWSGQSTRLADTVDAAQLTKNIINDAVKIINNK</sequence>
<dbReference type="PANTHER" id="PTHR42747">
    <property type="entry name" value="NITRONATE MONOOXYGENASE-RELATED"/>
    <property type="match status" value="1"/>
</dbReference>
<dbReference type="GO" id="GO:0009636">
    <property type="term" value="P:response to toxic substance"/>
    <property type="evidence" value="ECO:0007669"/>
    <property type="project" value="UniProtKB-KW"/>
</dbReference>
<evidence type="ECO:0000256" key="1">
    <source>
        <dbReference type="ARBA" id="ARBA00001917"/>
    </source>
</evidence>
<keyword evidence="10" id="KW-0503">Monooxygenase</keyword>
<name>A0A1W5ZMK4_STAEP</name>
<keyword evidence="7" id="KW-0288">FMN</keyword>
<evidence type="ECO:0000256" key="9">
    <source>
        <dbReference type="ARBA" id="ARBA00023002"/>
    </source>
</evidence>
<comment type="similarity">
    <text evidence="3">Belongs to the nitronate monooxygenase family. NMO class I subfamily.</text>
</comment>
<evidence type="ECO:0000256" key="4">
    <source>
        <dbReference type="ARBA" id="ARBA00013457"/>
    </source>
</evidence>
<evidence type="ECO:0000256" key="6">
    <source>
        <dbReference type="ARBA" id="ARBA00022630"/>
    </source>
</evidence>
<dbReference type="GO" id="GO:0018580">
    <property type="term" value="F:nitronate monooxygenase activity"/>
    <property type="evidence" value="ECO:0007669"/>
    <property type="project" value="InterPro"/>
</dbReference>
<dbReference type="Gene3D" id="3.20.20.70">
    <property type="entry name" value="Aldolase class I"/>
    <property type="match status" value="1"/>
</dbReference>
<reference evidence="13" key="1">
    <citation type="submission" date="2017-03" db="EMBL/GenBank/DDBJ databases">
        <title>Characterization and molecular analysis of Staphylococcus epidermidis Y24 isolated from bovine mastitis milk in China.</title>
        <authorList>
            <person name="Tong C."/>
            <person name="Wu Z."/>
            <person name="Qiao D."/>
            <person name="Zhang L."/>
            <person name="Xue H."/>
            <person name="Zhao X."/>
        </authorList>
    </citation>
    <scope>NUCLEOTIDE SEQUENCE</scope>
    <source>
        <strain evidence="13">Y24</strain>
    </source>
</reference>
<evidence type="ECO:0000256" key="12">
    <source>
        <dbReference type="ARBA" id="ARBA00049401"/>
    </source>
</evidence>
<dbReference type="FunFam" id="3.20.20.70:FF:000154">
    <property type="entry name" value="Probable nitronate monooxygenase"/>
    <property type="match status" value="1"/>
</dbReference>
<protein>
    <recommendedName>
        <fullName evidence="4">Probable nitronate monooxygenase</fullName>
    </recommendedName>
    <alternativeName>
        <fullName evidence="11">Propionate 3-nitronate monooxygenase</fullName>
    </alternativeName>
</protein>
<dbReference type="EMBL" id="KY849363">
    <property type="protein sequence ID" value="ARI71471.1"/>
    <property type="molecule type" value="Genomic_DNA"/>
</dbReference>
<comment type="cofactor">
    <cofactor evidence="1">
        <name>FMN</name>
        <dbReference type="ChEBI" id="CHEBI:58210"/>
    </cofactor>
</comment>
<evidence type="ECO:0000256" key="7">
    <source>
        <dbReference type="ARBA" id="ARBA00022643"/>
    </source>
</evidence>
<keyword evidence="9 13" id="KW-0560">Oxidoreductase</keyword>
<evidence type="ECO:0000256" key="2">
    <source>
        <dbReference type="ARBA" id="ARBA00003535"/>
    </source>
</evidence>
<keyword evidence="5" id="KW-0216">Detoxification</keyword>
<dbReference type="SUPFAM" id="SSF51412">
    <property type="entry name" value="Inosine monophosphate dehydrogenase (IMPDH)"/>
    <property type="match status" value="1"/>
</dbReference>
<evidence type="ECO:0000256" key="8">
    <source>
        <dbReference type="ARBA" id="ARBA00022741"/>
    </source>
</evidence>
<evidence type="ECO:0000256" key="11">
    <source>
        <dbReference type="ARBA" id="ARBA00031155"/>
    </source>
</evidence>
<evidence type="ECO:0000256" key="5">
    <source>
        <dbReference type="ARBA" id="ARBA00022575"/>
    </source>
</evidence>
<dbReference type="RefSeq" id="WP_002499602.1">
    <property type="nucleotide sequence ID" value="NZ_CAJUWG010000118.1"/>
</dbReference>
<comment type="catalytic activity">
    <reaction evidence="12">
        <text>3 propionate 3-nitronate + 3 O2 + H2O = 3 3-oxopropanoate + 2 nitrate + nitrite + H2O2 + 3 H(+)</text>
        <dbReference type="Rhea" id="RHEA:57332"/>
        <dbReference type="ChEBI" id="CHEBI:15377"/>
        <dbReference type="ChEBI" id="CHEBI:15378"/>
        <dbReference type="ChEBI" id="CHEBI:15379"/>
        <dbReference type="ChEBI" id="CHEBI:16240"/>
        <dbReference type="ChEBI" id="CHEBI:16301"/>
        <dbReference type="ChEBI" id="CHEBI:17632"/>
        <dbReference type="ChEBI" id="CHEBI:33190"/>
        <dbReference type="ChEBI" id="CHEBI:136067"/>
    </reaction>
</comment>
<dbReference type="AlphaFoldDB" id="A0A1W5ZMK4"/>
<evidence type="ECO:0000256" key="10">
    <source>
        <dbReference type="ARBA" id="ARBA00023033"/>
    </source>
</evidence>
<organism evidence="13">
    <name type="scientific">Staphylococcus epidermidis</name>
    <dbReference type="NCBI Taxonomy" id="1282"/>
    <lineage>
        <taxon>Bacteria</taxon>
        <taxon>Bacillati</taxon>
        <taxon>Bacillota</taxon>
        <taxon>Bacilli</taxon>
        <taxon>Bacillales</taxon>
        <taxon>Staphylococcaceae</taxon>
        <taxon>Staphylococcus</taxon>
    </lineage>
</organism>
<dbReference type="Pfam" id="PF03060">
    <property type="entry name" value="NMO"/>
    <property type="match status" value="1"/>
</dbReference>
<proteinExistence type="inferred from homology"/>
<evidence type="ECO:0000313" key="13">
    <source>
        <dbReference type="EMBL" id="ARI71471.1"/>
    </source>
</evidence>
<comment type="function">
    <text evidence="2">Nitronate monooxygenase that uses molecular oxygen to catalyze the oxidative denitrification of alkyl nitronates. Acts on propionate 3-nitronate (P3N), the presumed physiological substrate. Probably functions in the detoxification of P3N, a metabolic poison produced by plants and fungi as a defense mechanism.</text>
</comment>